<protein>
    <submittedName>
        <fullName evidence="1">Uncharacterized protein</fullName>
    </submittedName>
</protein>
<dbReference type="Proteomes" id="UP000198310">
    <property type="component" value="Unassembled WGS sequence"/>
</dbReference>
<accession>A0A239BC29</accession>
<sequence>MPPAPIPEPPQLSRNAEIIVSGQWATVEDVAHLMKCSPRRAAKLFKEMQESYGDKPTFLHLALFTGASNLVEMAQQVMAARRAKEGQQPAAS</sequence>
<dbReference type="RefSeq" id="WP_089334443.1">
    <property type="nucleotide sequence ID" value="NZ_FZNS01000021.1"/>
</dbReference>
<gene>
    <name evidence="1" type="ORF">SAMN06269173_12121</name>
</gene>
<keyword evidence="2" id="KW-1185">Reference proteome</keyword>
<dbReference type="AlphaFoldDB" id="A0A239BC29"/>
<organism evidence="1 2">
    <name type="scientific">Hymenobacter mucosus</name>
    <dbReference type="NCBI Taxonomy" id="1411120"/>
    <lineage>
        <taxon>Bacteria</taxon>
        <taxon>Pseudomonadati</taxon>
        <taxon>Bacteroidota</taxon>
        <taxon>Cytophagia</taxon>
        <taxon>Cytophagales</taxon>
        <taxon>Hymenobacteraceae</taxon>
        <taxon>Hymenobacter</taxon>
    </lineage>
</organism>
<proteinExistence type="predicted"/>
<dbReference type="EMBL" id="FZNS01000021">
    <property type="protein sequence ID" value="SNS05470.1"/>
    <property type="molecule type" value="Genomic_DNA"/>
</dbReference>
<name>A0A239BC29_9BACT</name>
<evidence type="ECO:0000313" key="2">
    <source>
        <dbReference type="Proteomes" id="UP000198310"/>
    </source>
</evidence>
<reference evidence="2" key="1">
    <citation type="submission" date="2017-06" db="EMBL/GenBank/DDBJ databases">
        <authorList>
            <person name="Varghese N."/>
            <person name="Submissions S."/>
        </authorList>
    </citation>
    <scope>NUCLEOTIDE SEQUENCE [LARGE SCALE GENOMIC DNA]</scope>
    <source>
        <strain evidence="2">DSM 28041</strain>
    </source>
</reference>
<evidence type="ECO:0000313" key="1">
    <source>
        <dbReference type="EMBL" id="SNS05470.1"/>
    </source>
</evidence>